<dbReference type="AlphaFoldDB" id="A0AAD5YQU9"/>
<dbReference type="EMBL" id="JANIEX010001416">
    <property type="protein sequence ID" value="KAJ3558175.1"/>
    <property type="molecule type" value="Genomic_DNA"/>
</dbReference>
<reference evidence="2" key="1">
    <citation type="submission" date="2022-07" db="EMBL/GenBank/DDBJ databases">
        <title>Genome Sequence of Leucocoprinus birnbaumii.</title>
        <authorList>
            <person name="Buettner E."/>
        </authorList>
    </citation>
    <scope>NUCLEOTIDE SEQUENCE</scope>
    <source>
        <strain evidence="2">VT141</strain>
    </source>
</reference>
<evidence type="ECO:0000256" key="1">
    <source>
        <dbReference type="SAM" id="MobiDB-lite"/>
    </source>
</evidence>
<comment type="caution">
    <text evidence="2">The sequence shown here is derived from an EMBL/GenBank/DDBJ whole genome shotgun (WGS) entry which is preliminary data.</text>
</comment>
<name>A0AAD5YQU9_9AGAR</name>
<dbReference type="Proteomes" id="UP001213000">
    <property type="component" value="Unassembled WGS sequence"/>
</dbReference>
<feature type="compositionally biased region" description="Pro residues" evidence="1">
    <location>
        <begin position="184"/>
        <end position="204"/>
    </location>
</feature>
<proteinExistence type="predicted"/>
<feature type="compositionally biased region" description="Basic residues" evidence="1">
    <location>
        <begin position="311"/>
        <end position="324"/>
    </location>
</feature>
<feature type="compositionally biased region" description="Polar residues" evidence="1">
    <location>
        <begin position="66"/>
        <end position="77"/>
    </location>
</feature>
<feature type="compositionally biased region" description="Low complexity" evidence="1">
    <location>
        <begin position="78"/>
        <end position="88"/>
    </location>
</feature>
<feature type="compositionally biased region" description="Low complexity" evidence="1">
    <location>
        <begin position="288"/>
        <end position="310"/>
    </location>
</feature>
<feature type="compositionally biased region" description="Low complexity" evidence="1">
    <location>
        <begin position="232"/>
        <end position="242"/>
    </location>
</feature>
<feature type="compositionally biased region" description="Basic and acidic residues" evidence="1">
    <location>
        <begin position="1"/>
        <end position="12"/>
    </location>
</feature>
<feature type="region of interest" description="Disordered" evidence="1">
    <location>
        <begin position="1"/>
        <end position="244"/>
    </location>
</feature>
<feature type="compositionally biased region" description="Polar residues" evidence="1">
    <location>
        <begin position="114"/>
        <end position="137"/>
    </location>
</feature>
<keyword evidence="3" id="KW-1185">Reference proteome</keyword>
<sequence length="422" mass="45470">MTQPERIADEWRAQNSDVATPPKKEQHHGAAVLPTAPQDVVPRPMTSDPFRSRRVPYMTDTPPQRPTTADPSRQPLRSQTPKPTRSQTPKPPRPKPPRQDAIPIPENNLFYDGQSETTNGDWLRSQFSKQRTASGLSVPNIDVESPSEDTSPAMTDKTPVDPGLLLSTSGPNAAKDPIQHRAPSIPPRAPSAPSRPPSTRPPSTTPSIPSSTYQIYTKPPPIQPSYPYFGHTTSNATTSSASDTHYGFVPGRGGGEGQMAMKILPPGFVPLSPIPTLTNLTSIPETTVAGGSVSSAGSRSGSSTDSIISRPHSRAAHHIYRHSKPSKDPNQTQIPPAPGPAITNDGDYFTNDHHKQRQLYGLPPMPPGSTDILVMNSRVVSPPPQRPPSSRSSGSVRYRGAGVSPAPLERRLSIFDEDEEDG</sequence>
<organism evidence="2 3">
    <name type="scientific">Leucocoprinus birnbaumii</name>
    <dbReference type="NCBI Taxonomy" id="56174"/>
    <lineage>
        <taxon>Eukaryota</taxon>
        <taxon>Fungi</taxon>
        <taxon>Dikarya</taxon>
        <taxon>Basidiomycota</taxon>
        <taxon>Agaricomycotina</taxon>
        <taxon>Agaricomycetes</taxon>
        <taxon>Agaricomycetidae</taxon>
        <taxon>Agaricales</taxon>
        <taxon>Agaricineae</taxon>
        <taxon>Agaricaceae</taxon>
        <taxon>Leucocoprinus</taxon>
    </lineage>
</organism>
<evidence type="ECO:0000313" key="2">
    <source>
        <dbReference type="EMBL" id="KAJ3558175.1"/>
    </source>
</evidence>
<gene>
    <name evidence="2" type="ORF">NP233_g11559</name>
</gene>
<feature type="region of interest" description="Disordered" evidence="1">
    <location>
        <begin position="288"/>
        <end position="422"/>
    </location>
</feature>
<accession>A0AAD5YQU9</accession>
<evidence type="ECO:0000313" key="3">
    <source>
        <dbReference type="Proteomes" id="UP001213000"/>
    </source>
</evidence>
<feature type="compositionally biased region" description="Low complexity" evidence="1">
    <location>
        <begin position="388"/>
        <end position="404"/>
    </location>
</feature>
<protein>
    <submittedName>
        <fullName evidence="2">Uncharacterized protein</fullName>
    </submittedName>
</protein>